<keyword evidence="3 5" id="KW-1133">Transmembrane helix</keyword>
<feature type="transmembrane region" description="Helical" evidence="5">
    <location>
        <begin position="48"/>
        <end position="64"/>
    </location>
</feature>
<accession>A0A8H7A3X1</accession>
<name>A0A8H7A3X1_PLEOS</name>
<keyword evidence="2 5" id="KW-0812">Transmembrane</keyword>
<evidence type="ECO:0000256" key="4">
    <source>
        <dbReference type="ARBA" id="ARBA00023136"/>
    </source>
</evidence>
<sequence>MASKNDPRDSSLEVKMSFPKTWNRDGSNPLSVSGMFLAGLIMVTRNRYLAWPAILLAFNAYINQHPLRTKEGSGNALMNLMMCIMALIASYFPLFVVSNSFNVAQSP</sequence>
<evidence type="ECO:0000256" key="5">
    <source>
        <dbReference type="SAM" id="Phobius"/>
    </source>
</evidence>
<reference evidence="6" key="1">
    <citation type="submission" date="2019-07" db="EMBL/GenBank/DDBJ databases">
        <authorList>
            <person name="Palmer J.M."/>
        </authorList>
    </citation>
    <scope>NUCLEOTIDE SEQUENCE</scope>
    <source>
        <strain evidence="6">PC9</strain>
    </source>
</reference>
<dbReference type="Pfam" id="PF03669">
    <property type="entry name" value="ASTER"/>
    <property type="match status" value="1"/>
</dbReference>
<dbReference type="AlphaFoldDB" id="A0A8H7A3X1"/>
<dbReference type="GO" id="GO:0044183">
    <property type="term" value="F:protein folding chaperone"/>
    <property type="evidence" value="ECO:0007669"/>
    <property type="project" value="InterPro"/>
</dbReference>
<keyword evidence="4 5" id="KW-0472">Membrane</keyword>
<organism evidence="6 7">
    <name type="scientific">Pleurotus ostreatus</name>
    <name type="common">Oyster mushroom</name>
    <name type="synonym">White-rot fungus</name>
    <dbReference type="NCBI Taxonomy" id="5322"/>
    <lineage>
        <taxon>Eukaryota</taxon>
        <taxon>Fungi</taxon>
        <taxon>Dikarya</taxon>
        <taxon>Basidiomycota</taxon>
        <taxon>Agaricomycotina</taxon>
        <taxon>Agaricomycetes</taxon>
        <taxon>Agaricomycetidae</taxon>
        <taxon>Agaricales</taxon>
        <taxon>Pleurotineae</taxon>
        <taxon>Pleurotaceae</taxon>
        <taxon>Pleurotus</taxon>
    </lineage>
</organism>
<dbReference type="RefSeq" id="XP_036636031.1">
    <property type="nucleotide sequence ID" value="XM_036770186.1"/>
</dbReference>
<evidence type="ECO:0000256" key="2">
    <source>
        <dbReference type="ARBA" id="ARBA00022692"/>
    </source>
</evidence>
<comment type="subcellular location">
    <subcellularLocation>
        <location evidence="1">Membrane</location>
    </subcellularLocation>
</comment>
<dbReference type="GeneID" id="59370372"/>
<comment type="caution">
    <text evidence="6">The sequence shown here is derived from an EMBL/GenBank/DDBJ whole genome shotgun (WGS) entry which is preliminary data.</text>
</comment>
<feature type="transmembrane region" description="Helical" evidence="5">
    <location>
        <begin position="76"/>
        <end position="97"/>
    </location>
</feature>
<evidence type="ECO:0000313" key="6">
    <source>
        <dbReference type="EMBL" id="KAF7440187.1"/>
    </source>
</evidence>
<dbReference type="Proteomes" id="UP000623687">
    <property type="component" value="Unassembled WGS sequence"/>
</dbReference>
<evidence type="ECO:0000256" key="3">
    <source>
        <dbReference type="ARBA" id="ARBA00022989"/>
    </source>
</evidence>
<dbReference type="GO" id="GO:0005789">
    <property type="term" value="C:endoplasmic reticulum membrane"/>
    <property type="evidence" value="ECO:0007669"/>
    <property type="project" value="InterPro"/>
</dbReference>
<dbReference type="GO" id="GO:0045048">
    <property type="term" value="P:protein insertion into ER membrane"/>
    <property type="evidence" value="ECO:0007669"/>
    <property type="project" value="InterPro"/>
</dbReference>
<dbReference type="EMBL" id="JACETU010000001">
    <property type="protein sequence ID" value="KAF7440187.1"/>
    <property type="molecule type" value="Genomic_DNA"/>
</dbReference>
<gene>
    <name evidence="6" type="ORF">PC9H_000531</name>
</gene>
<protein>
    <submittedName>
        <fullName evidence="6">Uncharacterized protein</fullName>
    </submittedName>
</protein>
<evidence type="ECO:0000256" key="1">
    <source>
        <dbReference type="ARBA" id="ARBA00004370"/>
    </source>
</evidence>
<keyword evidence="7" id="KW-1185">Reference proteome</keyword>
<dbReference type="InterPro" id="IPR005351">
    <property type="entry name" value="ASTER"/>
</dbReference>
<evidence type="ECO:0000313" key="7">
    <source>
        <dbReference type="Proteomes" id="UP000623687"/>
    </source>
</evidence>
<proteinExistence type="predicted"/>
<dbReference type="OrthoDB" id="284718at2759"/>
<dbReference type="VEuPathDB" id="FungiDB:PC9H_000531"/>